<feature type="domain" description="Neprosin PEP catalytic" evidence="2">
    <location>
        <begin position="249"/>
        <end position="505"/>
    </location>
</feature>
<dbReference type="InterPro" id="IPR004314">
    <property type="entry name" value="Neprosin"/>
</dbReference>
<evidence type="ECO:0000313" key="3">
    <source>
        <dbReference type="EMBL" id="TQF12564.1"/>
    </source>
</evidence>
<dbReference type="PANTHER" id="PTHR31589:SF110">
    <property type="entry name" value="PROTEIN, PUTATIVE (DUF239)-RELATED"/>
    <property type="match status" value="1"/>
</dbReference>
<dbReference type="OrthoDB" id="5934790at2"/>
<organism evidence="3 4">
    <name type="scientific">Myxococcus llanfairpwllgwyngyllgogerychwyrndrobwllllantysiliogogogochensis</name>
    <dbReference type="NCBI Taxonomy" id="2590453"/>
    <lineage>
        <taxon>Bacteria</taxon>
        <taxon>Pseudomonadati</taxon>
        <taxon>Myxococcota</taxon>
        <taxon>Myxococcia</taxon>
        <taxon>Myxococcales</taxon>
        <taxon>Cystobacterineae</taxon>
        <taxon>Myxococcaceae</taxon>
        <taxon>Myxococcus</taxon>
    </lineage>
</organism>
<evidence type="ECO:0000313" key="4">
    <source>
        <dbReference type="Proteomes" id="UP000315369"/>
    </source>
</evidence>
<reference evidence="3 4" key="1">
    <citation type="submission" date="2019-06" db="EMBL/GenBank/DDBJ databases">
        <authorList>
            <person name="Livingstone P."/>
            <person name="Whitworth D."/>
        </authorList>
    </citation>
    <scope>NUCLEOTIDE SEQUENCE [LARGE SCALE GENOMIC DNA]</scope>
    <source>
        <strain evidence="3 4">AM401</strain>
    </source>
</reference>
<evidence type="ECO:0000259" key="2">
    <source>
        <dbReference type="PROSITE" id="PS52045"/>
    </source>
</evidence>
<comment type="caution">
    <text evidence="3">The sequence shown here is derived from an EMBL/GenBank/DDBJ whole genome shotgun (WGS) entry which is preliminary data.</text>
</comment>
<dbReference type="EMBL" id="VIFM01000134">
    <property type="protein sequence ID" value="TQF12564.1"/>
    <property type="molecule type" value="Genomic_DNA"/>
</dbReference>
<feature type="compositionally biased region" description="Basic and acidic residues" evidence="1">
    <location>
        <begin position="7"/>
        <end position="40"/>
    </location>
</feature>
<dbReference type="AlphaFoldDB" id="A0A540WVW9"/>
<name>A0A540WVW9_9BACT</name>
<keyword evidence="4" id="KW-1185">Reference proteome</keyword>
<dbReference type="PROSITE" id="PS52045">
    <property type="entry name" value="NEPROSIN_PEP_CD"/>
    <property type="match status" value="1"/>
</dbReference>
<dbReference type="Gene3D" id="3.90.1320.10">
    <property type="entry name" value="Outer-capsid protein sigma 3, large lobe"/>
    <property type="match status" value="1"/>
</dbReference>
<sequence length="505" mass="55876">MTSSCLEPKDSQRGVHSLSRRESRRTFQKEKGRPMSEQRRSSCVQRKGMRLGLMSWLCLSVVGCGGVSEPEVAGPEQSSSASAMQVERVRDSAELAKMRDYVDSLYDAKSVVHRFTSKGGDGIDCVPLYAQPALRQPGMENHRIQLAPGTEPVLPPERLAPSPTAPSEKWRAQPAALEGLETAPDDLDATGALRRCPVGSVPIVRLTLDTLKRFESLEDFRQKVPGHLRGNVSVETDKLRSLASATPSARSGPTDLHQYAHTAQGVSNWGAEAIFNIWSPYTELSSEFSLSQMWVVRGSGSNLETVEAGWQKYRDLYGDDRARLFIYFTPDNYGSGGCYNLSCGAFVQVNNTVSIGGGFNNYSVTNGAQYEFKLMWFKDGTTGAWWLKFQDIWVGYYPRTRFDAAGLMDRADVIDFGGEIIDNRNGNLHTSTDMGGGAYPGVGWANAAYTRNLLYVDTTNVYREPTSLGAWRNDSNCYDIIQYNNPGGWGRYFYFGGPGYNANCM</sequence>
<accession>A0A540WVW9</accession>
<feature type="region of interest" description="Disordered" evidence="1">
    <location>
        <begin position="148"/>
        <end position="172"/>
    </location>
</feature>
<dbReference type="PANTHER" id="PTHR31589">
    <property type="entry name" value="PROTEIN, PUTATIVE (DUF239)-RELATED-RELATED"/>
    <property type="match status" value="1"/>
</dbReference>
<dbReference type="InterPro" id="IPR025521">
    <property type="entry name" value="Neprosin_propep"/>
</dbReference>
<dbReference type="Pfam" id="PF14365">
    <property type="entry name" value="Neprosin_AP"/>
    <property type="match status" value="1"/>
</dbReference>
<gene>
    <name evidence="3" type="ORF">FJV41_28495</name>
</gene>
<feature type="region of interest" description="Disordered" evidence="1">
    <location>
        <begin position="1"/>
        <end position="43"/>
    </location>
</feature>
<protein>
    <submittedName>
        <fullName evidence="3">DUF239 domain-containing protein</fullName>
    </submittedName>
</protein>
<dbReference type="Pfam" id="PF03080">
    <property type="entry name" value="Neprosin"/>
    <property type="match status" value="1"/>
</dbReference>
<proteinExistence type="predicted"/>
<dbReference type="InterPro" id="IPR053168">
    <property type="entry name" value="Glutamic_endopeptidase"/>
</dbReference>
<evidence type="ECO:0000256" key="1">
    <source>
        <dbReference type="SAM" id="MobiDB-lite"/>
    </source>
</evidence>
<dbReference type="Proteomes" id="UP000315369">
    <property type="component" value="Unassembled WGS sequence"/>
</dbReference>